<dbReference type="EMBL" id="CDOL01000254">
    <property type="protein sequence ID" value="CEN53907.1"/>
    <property type="molecule type" value="Genomic_DNA"/>
</dbReference>
<proteinExistence type="predicted"/>
<dbReference type="Proteomes" id="UP000038200">
    <property type="component" value="Unassembled WGS sequence"/>
</dbReference>
<gene>
    <name evidence="1" type="ORF">CCAND93_630004</name>
</gene>
<evidence type="ECO:0000313" key="2">
    <source>
        <dbReference type="Proteomes" id="UP000038200"/>
    </source>
</evidence>
<accession>A0A0B7IUZ6</accession>
<evidence type="ECO:0000313" key="1">
    <source>
        <dbReference type="EMBL" id="CEN53907.1"/>
    </source>
</evidence>
<sequence>MKKYVLKACAGIDEPNEDILDWDEETFKRYQNNELSQEEKDDLLTLAHDLIDFECWVEEVDQEE</sequence>
<protein>
    <submittedName>
        <fullName evidence="1">Uncharacterized protein</fullName>
    </submittedName>
</protein>
<organism evidence="1 2">
    <name type="scientific">Capnocytophaga canis</name>
    <dbReference type="NCBI Taxonomy" id="1848903"/>
    <lineage>
        <taxon>Bacteria</taxon>
        <taxon>Pseudomonadati</taxon>
        <taxon>Bacteroidota</taxon>
        <taxon>Flavobacteriia</taxon>
        <taxon>Flavobacteriales</taxon>
        <taxon>Flavobacteriaceae</taxon>
        <taxon>Capnocytophaga</taxon>
    </lineage>
</organism>
<dbReference type="AlphaFoldDB" id="A0A0B7IUZ6"/>
<name>A0A0B7IUZ6_9FLAO</name>
<reference evidence="1 2" key="1">
    <citation type="submission" date="2015-01" db="EMBL/GenBank/DDBJ databases">
        <authorList>
            <person name="Xiang T."/>
            <person name="Song Y."/>
            <person name="Huang L."/>
            <person name="Wang B."/>
            <person name="Wu P."/>
        </authorList>
    </citation>
    <scope>NUCLEOTIDE SEQUENCE [LARGE SCALE GENOMIC DNA]</scope>
    <source>
        <strain evidence="1 2">CcD93</strain>
    </source>
</reference>
<dbReference type="RefSeq" id="WP_042009129.1">
    <property type="nucleotide sequence ID" value="NZ_CDOL01000254.1"/>
</dbReference>